<dbReference type="GO" id="GO:0008783">
    <property type="term" value="F:agmatinase activity"/>
    <property type="evidence" value="ECO:0007669"/>
    <property type="project" value="TreeGrafter"/>
</dbReference>
<feature type="non-terminal residue" evidence="4">
    <location>
        <position position="1"/>
    </location>
</feature>
<dbReference type="PROSITE" id="PS51409">
    <property type="entry name" value="ARGINASE_2"/>
    <property type="match status" value="1"/>
</dbReference>
<keyword evidence="2" id="KW-0479">Metal-binding</keyword>
<dbReference type="AlphaFoldDB" id="X0VPW3"/>
<dbReference type="SUPFAM" id="SSF52768">
    <property type="entry name" value="Arginase/deacetylase"/>
    <property type="match status" value="1"/>
</dbReference>
<evidence type="ECO:0000256" key="1">
    <source>
        <dbReference type="ARBA" id="ARBA00009227"/>
    </source>
</evidence>
<dbReference type="PRINTS" id="PR00116">
    <property type="entry name" value="ARGINASE"/>
</dbReference>
<comment type="caution">
    <text evidence="4">The sequence shown here is derived from an EMBL/GenBank/DDBJ whole genome shotgun (WGS) entry which is preliminary data.</text>
</comment>
<keyword evidence="3" id="KW-0378">Hydrolase</keyword>
<dbReference type="GO" id="GO:0046872">
    <property type="term" value="F:metal ion binding"/>
    <property type="evidence" value="ECO:0007669"/>
    <property type="project" value="UniProtKB-KW"/>
</dbReference>
<proteinExistence type="inferred from homology"/>
<dbReference type="InterPro" id="IPR023696">
    <property type="entry name" value="Ureohydrolase_dom_sf"/>
</dbReference>
<comment type="similarity">
    <text evidence="1">Belongs to the arginase family. Agmatinase subfamily.</text>
</comment>
<dbReference type="EMBL" id="BARS01021351">
    <property type="protein sequence ID" value="GAG02596.1"/>
    <property type="molecule type" value="Genomic_DNA"/>
</dbReference>
<evidence type="ECO:0000313" key="4">
    <source>
        <dbReference type="EMBL" id="GAG02596.1"/>
    </source>
</evidence>
<evidence type="ECO:0000256" key="3">
    <source>
        <dbReference type="ARBA" id="ARBA00022801"/>
    </source>
</evidence>
<dbReference type="Pfam" id="PF00491">
    <property type="entry name" value="Arginase"/>
    <property type="match status" value="1"/>
</dbReference>
<organism evidence="4">
    <name type="scientific">marine sediment metagenome</name>
    <dbReference type="NCBI Taxonomy" id="412755"/>
    <lineage>
        <taxon>unclassified sequences</taxon>
        <taxon>metagenomes</taxon>
        <taxon>ecological metagenomes</taxon>
    </lineage>
</organism>
<dbReference type="PANTHER" id="PTHR11358">
    <property type="entry name" value="ARGINASE/AGMATINASE"/>
    <property type="match status" value="1"/>
</dbReference>
<dbReference type="GO" id="GO:0033389">
    <property type="term" value="P:putrescine biosynthetic process from arginine, via agmatine"/>
    <property type="evidence" value="ECO:0007669"/>
    <property type="project" value="TreeGrafter"/>
</dbReference>
<accession>X0VPW3</accession>
<sequence>FVKSFFDQKKDIIPVMVGGDHFCTYPVIKAIGDSIRKPKKFGVLILDAHLDLYEKYQESVYSHATVSHLIHSLEFISSRNLLIIGTRDIDIPEVKIAKTNDITYFNSYVLHDIGVNPFTEKIIDFFNKSDITDIYISIDIDALDPSIAPGTGYAIPGGFTYREVWKILREVTKKVNIIGFDIVEVSPSLDLPNNITLNVAAKIIIELMYFIISNK</sequence>
<protein>
    <recommendedName>
        <fullName evidence="5">Agmatinase</fullName>
    </recommendedName>
</protein>
<dbReference type="PROSITE" id="PS01053">
    <property type="entry name" value="ARGINASE_1"/>
    <property type="match status" value="1"/>
</dbReference>
<evidence type="ECO:0000256" key="2">
    <source>
        <dbReference type="ARBA" id="ARBA00022723"/>
    </source>
</evidence>
<gene>
    <name evidence="4" type="ORF">S01H1_34300</name>
</gene>
<dbReference type="InterPro" id="IPR020855">
    <property type="entry name" value="Ureohydrolase_Mn_BS"/>
</dbReference>
<dbReference type="Gene3D" id="3.40.800.10">
    <property type="entry name" value="Ureohydrolase domain"/>
    <property type="match status" value="1"/>
</dbReference>
<reference evidence="4" key="1">
    <citation type="journal article" date="2014" name="Front. Microbiol.">
        <title>High frequency of phylogenetically diverse reductive dehalogenase-homologous genes in deep subseafloor sedimentary metagenomes.</title>
        <authorList>
            <person name="Kawai M."/>
            <person name="Futagami T."/>
            <person name="Toyoda A."/>
            <person name="Takaki Y."/>
            <person name="Nishi S."/>
            <person name="Hori S."/>
            <person name="Arai W."/>
            <person name="Tsubouchi T."/>
            <person name="Morono Y."/>
            <person name="Uchiyama I."/>
            <person name="Ito T."/>
            <person name="Fujiyama A."/>
            <person name="Inagaki F."/>
            <person name="Takami H."/>
        </authorList>
    </citation>
    <scope>NUCLEOTIDE SEQUENCE</scope>
    <source>
        <strain evidence="4">Expedition CK06-06</strain>
    </source>
</reference>
<dbReference type="PANTHER" id="PTHR11358:SF26">
    <property type="entry name" value="GUANIDINO ACID HYDROLASE, MITOCHONDRIAL"/>
    <property type="match status" value="1"/>
</dbReference>
<evidence type="ECO:0008006" key="5">
    <source>
        <dbReference type="Google" id="ProtNLM"/>
    </source>
</evidence>
<name>X0VPW3_9ZZZZ</name>
<dbReference type="InterPro" id="IPR006035">
    <property type="entry name" value="Ureohydrolase"/>
</dbReference>